<feature type="domain" description="Lon proteolytic" evidence="16">
    <location>
        <begin position="621"/>
        <end position="802"/>
    </location>
</feature>
<evidence type="ECO:0000256" key="8">
    <source>
        <dbReference type="ARBA" id="ARBA00023016"/>
    </source>
</evidence>
<evidence type="ECO:0000256" key="11">
    <source>
        <dbReference type="PIRNR" id="PIRNR001174"/>
    </source>
</evidence>
<evidence type="ECO:0000256" key="9">
    <source>
        <dbReference type="ARBA" id="ARBA00050665"/>
    </source>
</evidence>
<evidence type="ECO:0000256" key="2">
    <source>
        <dbReference type="ARBA" id="ARBA00022490"/>
    </source>
</evidence>
<keyword evidence="4 10" id="KW-0547">Nucleotide-binding</keyword>
<dbReference type="Pfam" id="PF05362">
    <property type="entry name" value="Lon_C"/>
    <property type="match status" value="1"/>
</dbReference>
<comment type="caution">
    <text evidence="18">The sequence shown here is derived from an EMBL/GenBank/DDBJ whole genome shotgun (WGS) entry which is preliminary data.</text>
</comment>
<evidence type="ECO:0000256" key="13">
    <source>
        <dbReference type="PIRSR" id="PIRSR001174-2"/>
    </source>
</evidence>
<evidence type="ECO:0000256" key="12">
    <source>
        <dbReference type="PIRSR" id="PIRSR001174-1"/>
    </source>
</evidence>
<evidence type="ECO:0000256" key="3">
    <source>
        <dbReference type="ARBA" id="ARBA00022670"/>
    </source>
</evidence>
<dbReference type="InterPro" id="IPR027065">
    <property type="entry name" value="Lon_Prtase"/>
</dbReference>
<dbReference type="GO" id="GO:0034605">
    <property type="term" value="P:cellular response to heat"/>
    <property type="evidence" value="ECO:0007669"/>
    <property type="project" value="UniProtKB-UniRule"/>
</dbReference>
<evidence type="ECO:0000256" key="5">
    <source>
        <dbReference type="ARBA" id="ARBA00022801"/>
    </source>
</evidence>
<dbReference type="Pfam" id="PF00004">
    <property type="entry name" value="AAA"/>
    <property type="match status" value="1"/>
</dbReference>
<protein>
    <recommendedName>
        <fullName evidence="10 11">Lon protease</fullName>
        <ecNumber evidence="10 11">3.4.21.53</ecNumber>
    </recommendedName>
    <alternativeName>
        <fullName evidence="10">ATP-dependent protease La</fullName>
    </alternativeName>
</protein>
<dbReference type="InterPro" id="IPR008269">
    <property type="entry name" value="Lon_proteolytic"/>
</dbReference>
<keyword evidence="5 10" id="KW-0378">Hydrolase</keyword>
<dbReference type="InterPro" id="IPR015947">
    <property type="entry name" value="PUA-like_sf"/>
</dbReference>
<dbReference type="Gene3D" id="1.20.5.5270">
    <property type="match status" value="1"/>
</dbReference>
<dbReference type="SMART" id="SM00382">
    <property type="entry name" value="AAA"/>
    <property type="match status" value="1"/>
</dbReference>
<dbReference type="EC" id="3.4.21.53" evidence="10 11"/>
<evidence type="ECO:0000256" key="1">
    <source>
        <dbReference type="ARBA" id="ARBA00004496"/>
    </source>
</evidence>
<comment type="function">
    <text evidence="10">ATP-dependent serine protease that mediates the selective degradation of mutant and abnormal proteins as well as certain short-lived regulatory proteins. Required for cellular homeostasis and for survival from DNA damage and developmental changes induced by stress. Degrades polypeptides processively to yield small peptide fragments that are 5 to 10 amino acids long. Binds to DNA in a double-stranded, site-specific manner.</text>
</comment>
<dbReference type="GO" id="GO:0006515">
    <property type="term" value="P:protein quality control for misfolded or incompletely synthesized proteins"/>
    <property type="evidence" value="ECO:0007669"/>
    <property type="project" value="UniProtKB-UniRule"/>
</dbReference>
<dbReference type="SUPFAM" id="SSF54211">
    <property type="entry name" value="Ribosomal protein S5 domain 2-like"/>
    <property type="match status" value="1"/>
</dbReference>
<evidence type="ECO:0000256" key="6">
    <source>
        <dbReference type="ARBA" id="ARBA00022825"/>
    </source>
</evidence>
<evidence type="ECO:0000259" key="17">
    <source>
        <dbReference type="PROSITE" id="PS51787"/>
    </source>
</evidence>
<comment type="subcellular location">
    <subcellularLocation>
        <location evidence="1 10 11">Cytoplasm</location>
    </subcellularLocation>
</comment>
<dbReference type="GO" id="GO:0005524">
    <property type="term" value="F:ATP binding"/>
    <property type="evidence" value="ECO:0007669"/>
    <property type="project" value="UniProtKB-UniRule"/>
</dbReference>
<dbReference type="SUPFAM" id="SSF52540">
    <property type="entry name" value="P-loop containing nucleoside triphosphate hydrolases"/>
    <property type="match status" value="1"/>
</dbReference>
<comment type="induction">
    <text evidence="10">By heat shock.</text>
</comment>
<evidence type="ECO:0000256" key="10">
    <source>
        <dbReference type="HAMAP-Rule" id="MF_01973"/>
    </source>
</evidence>
<dbReference type="GO" id="GO:0004176">
    <property type="term" value="F:ATP-dependent peptidase activity"/>
    <property type="evidence" value="ECO:0007669"/>
    <property type="project" value="UniProtKB-UniRule"/>
</dbReference>
<dbReference type="RefSeq" id="WP_202244502.1">
    <property type="nucleotide sequence ID" value="NZ_JAESIY010000005.1"/>
</dbReference>
<dbReference type="Pfam" id="PF22667">
    <property type="entry name" value="Lon_lid"/>
    <property type="match status" value="1"/>
</dbReference>
<feature type="binding site" evidence="10 13">
    <location>
        <begin position="385"/>
        <end position="392"/>
    </location>
    <ligand>
        <name>ATP</name>
        <dbReference type="ChEBI" id="CHEBI:30616"/>
    </ligand>
</feature>
<dbReference type="InterPro" id="IPR054594">
    <property type="entry name" value="Lon_lid"/>
</dbReference>
<dbReference type="Gene3D" id="3.30.230.10">
    <property type="match status" value="1"/>
</dbReference>
<dbReference type="Gene3D" id="1.10.8.60">
    <property type="match status" value="1"/>
</dbReference>
<keyword evidence="3 10" id="KW-0645">Protease</keyword>
<dbReference type="AlphaFoldDB" id="A0A937FA37"/>
<dbReference type="InterPro" id="IPR003959">
    <property type="entry name" value="ATPase_AAA_core"/>
</dbReference>
<dbReference type="InterPro" id="IPR020568">
    <property type="entry name" value="Ribosomal_Su5_D2-typ_SF"/>
</dbReference>
<dbReference type="Gene3D" id="3.40.50.300">
    <property type="entry name" value="P-loop containing nucleotide triphosphate hydrolases"/>
    <property type="match status" value="1"/>
</dbReference>
<name>A0A937FA37_9BACT</name>
<feature type="domain" description="Lon N-terminal" evidence="17">
    <location>
        <begin position="39"/>
        <end position="234"/>
    </location>
</feature>
<dbReference type="InterPro" id="IPR008268">
    <property type="entry name" value="Peptidase_S16_AS"/>
</dbReference>
<dbReference type="InterPro" id="IPR003111">
    <property type="entry name" value="Lon_prtase_N"/>
</dbReference>
<comment type="catalytic activity">
    <reaction evidence="9 10 11 14">
        <text>Hydrolysis of proteins in presence of ATP.</text>
        <dbReference type="EC" id="3.4.21.53"/>
    </reaction>
</comment>
<dbReference type="Proteomes" id="UP000659388">
    <property type="component" value="Unassembled WGS sequence"/>
</dbReference>
<dbReference type="GO" id="GO:0004252">
    <property type="term" value="F:serine-type endopeptidase activity"/>
    <property type="evidence" value="ECO:0007669"/>
    <property type="project" value="UniProtKB-UniRule"/>
</dbReference>
<evidence type="ECO:0000313" key="19">
    <source>
        <dbReference type="Proteomes" id="UP000659388"/>
    </source>
</evidence>
<dbReference type="PANTHER" id="PTHR10046">
    <property type="entry name" value="ATP DEPENDENT LON PROTEASE FAMILY MEMBER"/>
    <property type="match status" value="1"/>
</dbReference>
<evidence type="ECO:0000256" key="14">
    <source>
        <dbReference type="PROSITE-ProRule" id="PRU01122"/>
    </source>
</evidence>
<dbReference type="PROSITE" id="PS51787">
    <property type="entry name" value="LON_N"/>
    <property type="match status" value="1"/>
</dbReference>
<evidence type="ECO:0000256" key="7">
    <source>
        <dbReference type="ARBA" id="ARBA00022840"/>
    </source>
</evidence>
<dbReference type="PIRSF" id="PIRSF001174">
    <property type="entry name" value="Lon_proteas"/>
    <property type="match status" value="1"/>
</dbReference>
<feature type="active site" evidence="10 12">
    <location>
        <position position="751"/>
    </location>
</feature>
<keyword evidence="2 10" id="KW-0963">Cytoplasm</keyword>
<dbReference type="EMBL" id="JAESIY010000005">
    <property type="protein sequence ID" value="MBL3656718.1"/>
    <property type="molecule type" value="Genomic_DNA"/>
</dbReference>
<dbReference type="InterPro" id="IPR046336">
    <property type="entry name" value="Lon_prtase_N_sf"/>
</dbReference>
<feature type="active site" evidence="10 12">
    <location>
        <position position="708"/>
    </location>
</feature>
<dbReference type="InterPro" id="IPR004815">
    <property type="entry name" value="Lon_bac/euk-typ"/>
</dbReference>
<accession>A0A937FA37</accession>
<dbReference type="FunFam" id="3.40.50.300:FF:000021">
    <property type="entry name" value="Lon protease homolog"/>
    <property type="match status" value="1"/>
</dbReference>
<dbReference type="HAMAP" id="MF_01973">
    <property type="entry name" value="lon_bact"/>
    <property type="match status" value="1"/>
</dbReference>
<gene>
    <name evidence="10 18" type="primary">lon</name>
    <name evidence="18" type="ORF">JL102_11295</name>
</gene>
<dbReference type="PRINTS" id="PR00830">
    <property type="entry name" value="ENDOLAPTASE"/>
</dbReference>
<dbReference type="Gene3D" id="2.30.130.40">
    <property type="entry name" value="LON domain-like"/>
    <property type="match status" value="1"/>
</dbReference>
<organism evidence="18 19">
    <name type="scientific">Fulvivirga sediminis</name>
    <dbReference type="NCBI Taxonomy" id="2803949"/>
    <lineage>
        <taxon>Bacteria</taxon>
        <taxon>Pseudomonadati</taxon>
        <taxon>Bacteroidota</taxon>
        <taxon>Cytophagia</taxon>
        <taxon>Cytophagales</taxon>
        <taxon>Fulvivirgaceae</taxon>
        <taxon>Fulvivirga</taxon>
    </lineage>
</organism>
<dbReference type="PROSITE" id="PS01046">
    <property type="entry name" value="LON_SER"/>
    <property type="match status" value="1"/>
</dbReference>
<sequence length="820" mass="92495">MFNKLFFSDLVQDDSDDLIQLINPEESSKEDLDNLPEEVSILPIRNTVLFPGVVIPITVGRKKSIKLVKDAYQGDRYIGVIAQKNINTEDPTVDDIYQIGTVAKIIKMLVLPDGNTTIIIQGKSRFSIKEIKQEDPYITAGIELLTSTYPKDDEKEIKAIIQSLKDAASKILKLNPEIPQEAQMALDNIHDLGFLTHFLSSNLNAEVADKQKLLEINDGSERATLLLQYMLKEIQLLELKYDIQKKVHTDIDQQQRDYYLRQQIKVLQDELGHDGPDQEVEILRKRGEEKKWPDEVSTHFNKELDKILRMNPAAAEYPVAMNYVELMLDLPWNEFTEDDFDLKRAKKILDKDHFGMEKVKDRIIEYLAVLKLKQDMKGPILCLYGPPGVGKTSLGRSIAKALKRKYVRMSLGGVHDEAEIRGHRKTYVGALPGKVIQNIKKAKSSNPVFILDEIDKVSSDFRGDPASALLEVLDPEQNSEFVDNYLELEYDLSKVLFIATANSLETIHPALRDRMEIIEISGYTQEEKVEIAKKHLIPKQKKEHGLKSKDATFQKKAIEKVIEGYTRESGVRSLERTLGSVVRHVAKSIAMEEEYNETITAEEVVKVLGGERYDKELYQGNDIAGVVTGLAWTQVGGEILFIESSLSKGKGKLTLSGQLGDVMKESAMAAISYLRANAESLDIDHRAFDQYDLHVHVPAGAVPKDGPSAGITMLTSLASIYTQRKVKDKLAMTGEITLRGKVLPVGGIKEKILAAKRAGIKEIILSERNKRDIEEIDDRYIKDLKINYVSNIAEVLEIALLKEKVKRTMKFSFTDPTHKE</sequence>
<dbReference type="NCBIfam" id="TIGR00763">
    <property type="entry name" value="lon"/>
    <property type="match status" value="1"/>
</dbReference>
<reference evidence="18" key="1">
    <citation type="submission" date="2021-01" db="EMBL/GenBank/DDBJ databases">
        <title>Fulvivirga kasyanovii gen. nov., sp nov., a novel member of the phylum Bacteroidetes isolated from seawater in a mussel farm.</title>
        <authorList>
            <person name="Zhao L.-H."/>
            <person name="Wang Z.-J."/>
        </authorList>
    </citation>
    <scope>NUCLEOTIDE SEQUENCE</scope>
    <source>
        <strain evidence="18">2943</strain>
    </source>
</reference>
<comment type="subunit">
    <text evidence="10 11">Homohexamer. Organized in a ring with a central cavity.</text>
</comment>
<keyword evidence="7 10" id="KW-0067">ATP-binding</keyword>
<dbReference type="Gene3D" id="1.20.58.1480">
    <property type="match status" value="1"/>
</dbReference>
<dbReference type="Pfam" id="PF02190">
    <property type="entry name" value="LON_substr_bdg"/>
    <property type="match status" value="1"/>
</dbReference>
<comment type="similarity">
    <text evidence="10 11 14 15">Belongs to the peptidase S16 family.</text>
</comment>
<dbReference type="SMART" id="SM00464">
    <property type="entry name" value="LON"/>
    <property type="match status" value="1"/>
</dbReference>
<proteinExistence type="evidence at transcript level"/>
<keyword evidence="6 10" id="KW-0720">Serine protease</keyword>
<keyword evidence="19" id="KW-1185">Reference proteome</keyword>
<evidence type="ECO:0000256" key="4">
    <source>
        <dbReference type="ARBA" id="ARBA00022741"/>
    </source>
</evidence>
<evidence type="ECO:0000313" key="18">
    <source>
        <dbReference type="EMBL" id="MBL3656718.1"/>
    </source>
</evidence>
<dbReference type="GO" id="GO:0016887">
    <property type="term" value="F:ATP hydrolysis activity"/>
    <property type="evidence" value="ECO:0007669"/>
    <property type="project" value="UniProtKB-UniRule"/>
</dbReference>
<dbReference type="InterPro" id="IPR027543">
    <property type="entry name" value="Lon_bac"/>
</dbReference>
<dbReference type="CDD" id="cd19500">
    <property type="entry name" value="RecA-like_Lon"/>
    <property type="match status" value="1"/>
</dbReference>
<dbReference type="InterPro" id="IPR027417">
    <property type="entry name" value="P-loop_NTPase"/>
</dbReference>
<dbReference type="InterPro" id="IPR014721">
    <property type="entry name" value="Ribsml_uS5_D2-typ_fold_subgr"/>
</dbReference>
<dbReference type="InterPro" id="IPR003593">
    <property type="entry name" value="AAA+_ATPase"/>
</dbReference>
<dbReference type="GO" id="GO:0043565">
    <property type="term" value="F:sequence-specific DNA binding"/>
    <property type="evidence" value="ECO:0007669"/>
    <property type="project" value="UniProtKB-UniRule"/>
</dbReference>
<dbReference type="PROSITE" id="PS51786">
    <property type="entry name" value="LON_PROTEOLYTIC"/>
    <property type="match status" value="1"/>
</dbReference>
<evidence type="ECO:0000259" key="16">
    <source>
        <dbReference type="PROSITE" id="PS51786"/>
    </source>
</evidence>
<dbReference type="GO" id="GO:0005737">
    <property type="term" value="C:cytoplasm"/>
    <property type="evidence" value="ECO:0007669"/>
    <property type="project" value="UniProtKB-SubCell"/>
</dbReference>
<evidence type="ECO:0000256" key="15">
    <source>
        <dbReference type="RuleBase" id="RU000591"/>
    </source>
</evidence>
<keyword evidence="8 10" id="KW-0346">Stress response</keyword>
<dbReference type="SUPFAM" id="SSF88697">
    <property type="entry name" value="PUA domain-like"/>
    <property type="match status" value="1"/>
</dbReference>